<organism evidence="1 2">
    <name type="scientific">Cirrhinus molitorella</name>
    <name type="common">mud carp</name>
    <dbReference type="NCBI Taxonomy" id="172907"/>
    <lineage>
        <taxon>Eukaryota</taxon>
        <taxon>Metazoa</taxon>
        <taxon>Chordata</taxon>
        <taxon>Craniata</taxon>
        <taxon>Vertebrata</taxon>
        <taxon>Euteleostomi</taxon>
        <taxon>Actinopterygii</taxon>
        <taxon>Neopterygii</taxon>
        <taxon>Teleostei</taxon>
        <taxon>Ostariophysi</taxon>
        <taxon>Cypriniformes</taxon>
        <taxon>Cyprinidae</taxon>
        <taxon>Labeoninae</taxon>
        <taxon>Labeonini</taxon>
        <taxon>Cirrhinus</taxon>
    </lineage>
</organism>
<gene>
    <name evidence="1" type="ORF">QQF64_003158</name>
</gene>
<protein>
    <submittedName>
        <fullName evidence="1">Uncharacterized protein</fullName>
    </submittedName>
</protein>
<comment type="caution">
    <text evidence="1">The sequence shown here is derived from an EMBL/GenBank/DDBJ whole genome shotgun (WGS) entry which is preliminary data.</text>
</comment>
<accession>A0ABR3MJ75</accession>
<reference evidence="1 2" key="1">
    <citation type="submission" date="2023-09" db="EMBL/GenBank/DDBJ databases">
        <authorList>
            <person name="Wang M."/>
        </authorList>
    </citation>
    <scope>NUCLEOTIDE SEQUENCE [LARGE SCALE GENOMIC DNA]</scope>
    <source>
        <strain evidence="1">GT-2023</strain>
        <tissue evidence="1">Liver</tissue>
    </source>
</reference>
<proteinExistence type="predicted"/>
<evidence type="ECO:0000313" key="1">
    <source>
        <dbReference type="EMBL" id="KAL1265131.1"/>
    </source>
</evidence>
<keyword evidence="2" id="KW-1185">Reference proteome</keyword>
<evidence type="ECO:0000313" key="2">
    <source>
        <dbReference type="Proteomes" id="UP001558613"/>
    </source>
</evidence>
<dbReference type="Proteomes" id="UP001558613">
    <property type="component" value="Unassembled WGS sequence"/>
</dbReference>
<dbReference type="EMBL" id="JAYMGO010000011">
    <property type="protein sequence ID" value="KAL1265131.1"/>
    <property type="molecule type" value="Genomic_DNA"/>
</dbReference>
<sequence length="114" mass="13590">MYKEVRASVEEQMAEGVWFGVTTDLWNRHGGGGEPFMSFTVHCISTDWKLKTHCLETLFPRRPHSRAYHRNDRKHAPGLEDKEREYVWNYNRQCQQYEESLCIFSLCLVSLFWS</sequence>
<name>A0ABR3MJ75_9TELE</name>